<evidence type="ECO:0000313" key="1">
    <source>
        <dbReference type="EMBL" id="CCO45704.1"/>
    </source>
</evidence>
<organism evidence="1 2">
    <name type="scientific">Vibrio nigripulchritudo SOn1</name>
    <dbReference type="NCBI Taxonomy" id="1238450"/>
    <lineage>
        <taxon>Bacteria</taxon>
        <taxon>Pseudomonadati</taxon>
        <taxon>Pseudomonadota</taxon>
        <taxon>Gammaproteobacteria</taxon>
        <taxon>Vibrionales</taxon>
        <taxon>Vibrionaceae</taxon>
        <taxon>Vibrio</taxon>
    </lineage>
</organism>
<accession>A0AAV2VLU9</accession>
<dbReference type="Proteomes" id="UP000018211">
    <property type="component" value="Unassembled WGS sequence"/>
</dbReference>
<reference evidence="1 2" key="1">
    <citation type="journal article" date="2013" name="ISME J.">
        <title>Comparative genomics of pathogenic lineages of Vibrio nigripulchritudo identifies virulence-associated traits.</title>
        <authorList>
            <person name="Goudenege D."/>
            <person name="Labreuche Y."/>
            <person name="Krin E."/>
            <person name="Ansquer D."/>
            <person name="Mangenot S."/>
            <person name="Calteau A."/>
            <person name="Medigue C."/>
            <person name="Mazel D."/>
            <person name="Polz M.F."/>
            <person name="Le Roux F."/>
        </authorList>
    </citation>
    <scope>NUCLEOTIDE SEQUENCE [LARGE SCALE GENOMIC DNA]</scope>
    <source>
        <strain evidence="1 2">SOn1</strain>
    </source>
</reference>
<dbReference type="EMBL" id="CAOF01000062">
    <property type="protein sequence ID" value="CCO45704.1"/>
    <property type="molecule type" value="Genomic_DNA"/>
</dbReference>
<dbReference type="RefSeq" id="WP_022611091.1">
    <property type="nucleotide sequence ID" value="NZ_LK391965.1"/>
</dbReference>
<name>A0AAV2VLU9_9VIBR</name>
<comment type="caution">
    <text evidence="1">The sequence shown here is derived from an EMBL/GenBank/DDBJ whole genome shotgun (WGS) entry which is preliminary data.</text>
</comment>
<dbReference type="AlphaFoldDB" id="A0AAV2VLU9"/>
<evidence type="ECO:0000313" key="2">
    <source>
        <dbReference type="Proteomes" id="UP000018211"/>
    </source>
</evidence>
<sequence length="193" mass="21765">MTVYQLMEDHTKFKTLLLMPDELAVQLGDFEIVKDILRQPSQNSSLKPLWGEVSAEFVDVLTKDSEIPDISIWNSLFLVLSPKAYEGLHSQMSACGEFLPLTVTGEIWYLYTPQTFGKEDKQLTVPKIEYGVPAGVDTLVFDERDICNKLVFKSEMECLVSLFCTDTLKDLVAEHQLTGIGFSEDLTGINFID</sequence>
<gene>
    <name evidence="1" type="ORF">VIBNISOn1_1540072</name>
</gene>
<protein>
    <submittedName>
        <fullName evidence="1">Uncharacterized protein</fullName>
    </submittedName>
</protein>
<proteinExistence type="predicted"/>